<protein>
    <recommendedName>
        <fullName evidence="2">HTH araC/xylS-type domain-containing protein</fullName>
    </recommendedName>
</protein>
<feature type="domain" description="HTH araC/xylS-type" evidence="2">
    <location>
        <begin position="145"/>
        <end position="165"/>
    </location>
</feature>
<keyword evidence="1" id="KW-0238">DNA-binding</keyword>
<dbReference type="EMBL" id="QXFX01002591">
    <property type="protein sequence ID" value="KAE9075510.1"/>
    <property type="molecule type" value="Genomic_DNA"/>
</dbReference>
<dbReference type="AlphaFoldDB" id="A0A6G0K3J9"/>
<dbReference type="InterPro" id="IPR018060">
    <property type="entry name" value="HTH_AraC"/>
</dbReference>
<dbReference type="PROSITE" id="PS01124">
    <property type="entry name" value="HTH_ARAC_FAMILY_2"/>
    <property type="match status" value="1"/>
</dbReference>
<evidence type="ECO:0000259" key="2">
    <source>
        <dbReference type="PROSITE" id="PS01124"/>
    </source>
</evidence>
<gene>
    <name evidence="3" type="ORF">PF010_g24274</name>
</gene>
<evidence type="ECO:0000313" key="4">
    <source>
        <dbReference type="Proteomes" id="UP000488956"/>
    </source>
</evidence>
<accession>A0A6G0K3J9</accession>
<dbReference type="GO" id="GO:0003700">
    <property type="term" value="F:DNA-binding transcription factor activity"/>
    <property type="evidence" value="ECO:0007669"/>
    <property type="project" value="InterPro"/>
</dbReference>
<reference evidence="3 4" key="1">
    <citation type="submission" date="2018-09" db="EMBL/GenBank/DDBJ databases">
        <title>Genomic investigation of the strawberry pathogen Phytophthora fragariae indicates pathogenicity is determined by transcriptional variation in three key races.</title>
        <authorList>
            <person name="Adams T.M."/>
            <person name="Armitage A.D."/>
            <person name="Sobczyk M.K."/>
            <person name="Bates H.J."/>
            <person name="Dunwell J.M."/>
            <person name="Nellist C.F."/>
            <person name="Harrison R.J."/>
        </authorList>
    </citation>
    <scope>NUCLEOTIDE SEQUENCE [LARGE SCALE GENOMIC DNA]</scope>
    <source>
        <strain evidence="3 4">ONT-3</strain>
    </source>
</reference>
<name>A0A6G0K3J9_9STRA</name>
<evidence type="ECO:0000313" key="3">
    <source>
        <dbReference type="EMBL" id="KAE9075510.1"/>
    </source>
</evidence>
<sequence>MGAGEEKLSSIFNELEEQFHDSQEQVPEAFFMIAASLAALIHKNRQWLADTIGDDFYAVANGRPLELRSWSVRLIASYRKTLSREEKDSRSTLIAQVQDFIGKNLHQASLQSISASVYLNPSYLSKVYKMETGEGISEYMLRKPSYFIQLFKKHYGITPQEFRNKIGWDIP</sequence>
<dbReference type="PANTHER" id="PTHR43280">
    <property type="entry name" value="ARAC-FAMILY TRANSCRIPTIONAL REGULATOR"/>
    <property type="match status" value="1"/>
</dbReference>
<comment type="caution">
    <text evidence="3">The sequence shown here is derived from an EMBL/GenBank/DDBJ whole genome shotgun (WGS) entry which is preliminary data.</text>
</comment>
<dbReference type="PANTHER" id="PTHR43280:SF2">
    <property type="entry name" value="HTH-TYPE TRANSCRIPTIONAL REGULATOR EXSA"/>
    <property type="match status" value="1"/>
</dbReference>
<dbReference type="Gene3D" id="1.10.10.60">
    <property type="entry name" value="Homeodomain-like"/>
    <property type="match status" value="2"/>
</dbReference>
<dbReference type="GO" id="GO:0043565">
    <property type="term" value="F:sequence-specific DNA binding"/>
    <property type="evidence" value="ECO:0007669"/>
    <property type="project" value="InterPro"/>
</dbReference>
<dbReference type="Proteomes" id="UP000488956">
    <property type="component" value="Unassembled WGS sequence"/>
</dbReference>
<organism evidence="3 4">
    <name type="scientific">Phytophthora fragariae</name>
    <dbReference type="NCBI Taxonomy" id="53985"/>
    <lineage>
        <taxon>Eukaryota</taxon>
        <taxon>Sar</taxon>
        <taxon>Stramenopiles</taxon>
        <taxon>Oomycota</taxon>
        <taxon>Peronosporomycetes</taxon>
        <taxon>Peronosporales</taxon>
        <taxon>Peronosporaceae</taxon>
        <taxon>Phytophthora</taxon>
    </lineage>
</organism>
<evidence type="ECO:0000256" key="1">
    <source>
        <dbReference type="ARBA" id="ARBA00023125"/>
    </source>
</evidence>
<proteinExistence type="predicted"/>